<evidence type="ECO:0000256" key="3">
    <source>
        <dbReference type="SAM" id="MobiDB-lite"/>
    </source>
</evidence>
<dbReference type="PANTHER" id="PTHR42680">
    <property type="entry name" value="DCTP DEAMINASE"/>
    <property type="match status" value="1"/>
</dbReference>
<protein>
    <submittedName>
        <fullName evidence="4">dCTP deaminase</fullName>
    </submittedName>
</protein>
<dbReference type="Gene3D" id="2.70.40.10">
    <property type="match status" value="1"/>
</dbReference>
<dbReference type="InterPro" id="IPR033704">
    <property type="entry name" value="dUTPase_trimeric"/>
</dbReference>
<keyword evidence="2" id="KW-0546">Nucleotide metabolism</keyword>
<evidence type="ECO:0000313" key="4">
    <source>
        <dbReference type="EMBL" id="PIR85026.1"/>
    </source>
</evidence>
<gene>
    <name evidence="4" type="primary">dcd</name>
    <name evidence="4" type="ORF">COU15_02970</name>
</gene>
<name>A0A2H0UH69_9BACT</name>
<dbReference type="EMBL" id="PFBH01000017">
    <property type="protein sequence ID" value="PIR85026.1"/>
    <property type="molecule type" value="Genomic_DNA"/>
</dbReference>
<dbReference type="SUPFAM" id="SSF51283">
    <property type="entry name" value="dUTPase-like"/>
    <property type="match status" value="1"/>
</dbReference>
<feature type="region of interest" description="Disordered" evidence="3">
    <location>
        <begin position="159"/>
        <end position="187"/>
    </location>
</feature>
<evidence type="ECO:0000256" key="2">
    <source>
        <dbReference type="ARBA" id="ARBA00023080"/>
    </source>
</evidence>
<reference evidence="5" key="1">
    <citation type="submission" date="2017-09" db="EMBL/GenBank/DDBJ databases">
        <title>Depth-based differentiation of microbial function through sediment-hosted aquifers and enrichment of novel symbionts in the deep terrestrial subsurface.</title>
        <authorList>
            <person name="Probst A.J."/>
            <person name="Ladd B."/>
            <person name="Jarett J.K."/>
            <person name="Geller-Mcgrath D.E."/>
            <person name="Sieber C.M.K."/>
            <person name="Emerson J.B."/>
            <person name="Anantharaman K."/>
            <person name="Thomas B.C."/>
            <person name="Malmstrom R."/>
            <person name="Stieglmeier M."/>
            <person name="Klingl A."/>
            <person name="Woyke T."/>
            <person name="Ryan C.M."/>
            <person name="Banfield J.F."/>
        </authorList>
    </citation>
    <scope>NUCLEOTIDE SEQUENCE [LARGE SCALE GENOMIC DNA]</scope>
</reference>
<dbReference type="AlphaFoldDB" id="A0A2H0UH69"/>
<dbReference type="CDD" id="cd07557">
    <property type="entry name" value="trimeric_dUTPase"/>
    <property type="match status" value="1"/>
</dbReference>
<organism evidence="4 5">
    <name type="scientific">Candidatus Kaiserbacteria bacterium CG10_big_fil_rev_8_21_14_0_10_45_20</name>
    <dbReference type="NCBI Taxonomy" id="1974607"/>
    <lineage>
        <taxon>Bacteria</taxon>
        <taxon>Candidatus Kaiseribacteriota</taxon>
    </lineage>
</organism>
<dbReference type="InterPro" id="IPR011962">
    <property type="entry name" value="dCTP_deaminase"/>
</dbReference>
<evidence type="ECO:0000313" key="5">
    <source>
        <dbReference type="Proteomes" id="UP000229315"/>
    </source>
</evidence>
<sequence length="187" mass="20725">MFLSDIDIQKAHKAGKIIIKPFSKKQLQPASYDVRLGNEFQVIDRHATASVDPAKKIFPKTHTIVVKDGGEFILHPGESVLGKQKEFIGVDEEHLILLSGKSSLARAGLVVHNTAMLFNPGHTFYPTFELVNTSNVPLILRPGMEVAQLLFARLSSPTSQSYSSVGRYDTKNSTHFLPKKKTGKKKK</sequence>
<keyword evidence="1" id="KW-0378">Hydrolase</keyword>
<evidence type="ECO:0000256" key="1">
    <source>
        <dbReference type="ARBA" id="ARBA00022801"/>
    </source>
</evidence>
<dbReference type="InterPro" id="IPR036157">
    <property type="entry name" value="dUTPase-like_sf"/>
</dbReference>
<dbReference type="NCBIfam" id="TIGR02274">
    <property type="entry name" value="dCTP_deam"/>
    <property type="match status" value="1"/>
</dbReference>
<dbReference type="GO" id="GO:0008829">
    <property type="term" value="F:dCTP deaminase activity"/>
    <property type="evidence" value="ECO:0007669"/>
    <property type="project" value="InterPro"/>
</dbReference>
<dbReference type="Proteomes" id="UP000229315">
    <property type="component" value="Unassembled WGS sequence"/>
</dbReference>
<accession>A0A2H0UH69</accession>
<comment type="caution">
    <text evidence="4">The sequence shown here is derived from an EMBL/GenBank/DDBJ whole genome shotgun (WGS) entry which is preliminary data.</text>
</comment>
<dbReference type="Pfam" id="PF22769">
    <property type="entry name" value="DCD"/>
    <property type="match status" value="1"/>
</dbReference>
<feature type="compositionally biased region" description="Basic residues" evidence="3">
    <location>
        <begin position="177"/>
        <end position="187"/>
    </location>
</feature>
<proteinExistence type="predicted"/>
<dbReference type="PANTHER" id="PTHR42680:SF3">
    <property type="entry name" value="DCTP DEAMINASE"/>
    <property type="match status" value="1"/>
</dbReference>
<dbReference type="GO" id="GO:0006229">
    <property type="term" value="P:dUTP biosynthetic process"/>
    <property type="evidence" value="ECO:0007669"/>
    <property type="project" value="InterPro"/>
</dbReference>